<dbReference type="NCBIfam" id="TIGR03891">
    <property type="entry name" value="thiopep_ocin"/>
    <property type="match status" value="1"/>
</dbReference>
<feature type="domain" description="Lantibiotic dehydratase N-terminal" evidence="1">
    <location>
        <begin position="51"/>
        <end position="693"/>
    </location>
</feature>
<sequence>MPEPTAPGYQWQGTALLRASTDPGDLPAFHDMPDLREPSASRKWLSILWEHPQARNAVSASSPVLYAQVEAMTRGQYTDERRLRKAVLSMAAYLARWQRPTPFGLFAGVAPITFGPDPAVLWGGDHRVCLRADTEWLADVIARLHQCPALVERLHVVANNTAQIRGQRVVVAGQSADGHERLASPVEVSVRRTPPVAMALEAARTSVPYSGVRGALVRRFPDTPRERIDALLGELLSQNLLLSNLWAPMTCTDALGHLCIQLTEAGADRISQITDLVGQLHSIHHDLARPTAHTAWPLQEPTLQRMRTLTGVAPLPVIVDTALDCRVELPTGVVRTIEKTADVLARVSAHPFGRPEWRDYHHRFRARYGPGAVVPVLELVSDSGLGWPAEYLGAGRRRPHTLFTERDAVLLELVQQTTARQGEEIVLTEELITRLGPAQGEQIAPPPRVELCVQLHAPTVQALAREEFTAVVTGAPRPGSSLLGRFAHLLSDQARDALATTYRSPATDDVVVAQLSFPARKRRNDNIVRTRRLASHVVPLAEHHPDGQDVIEVADLGVGADATGMHLRRLSTGQRIELRVAHALEAGTHTPPLARFLAEVATARCAAYGAFDFGAAARLPYLPRVRYGNTVVAPARWLLSDDDLPDSRDSQTLWEANLEQWRARWRVPARVALVEHDRRLPLDLSQPLHRHLLHQRLGRAGRVELSEAWGPEQAGWLGRAHELVVSLRTPESCLGPVFGAEPAHQVQAQEMQLPGSRVLHTRLYVHPERVDEILTDHLPVLGIVASGSARWWFSRHRDLTRPDAPTFLELSVCPSESHRYGDALEDLHTWAEQLRREHLLAHMELAAYHPQHGRYGHGAAMEAAEEVWRADSDTALAQIRASRSTGIEAQALTAAGMVDLVTCFTSTPAEGLAWLVHDLAHTPGPVDREVRRQALALSAPGQGYATLHRLVGGTHVAQAWQARARALADYRKHLAAEREPTTVLRSLLHLHQVRTLGADPEQEAATIRAARAVALAHTARRPK</sequence>
<evidence type="ECO:0000259" key="1">
    <source>
        <dbReference type="Pfam" id="PF04738"/>
    </source>
</evidence>
<evidence type="ECO:0000259" key="2">
    <source>
        <dbReference type="Pfam" id="PF14028"/>
    </source>
</evidence>
<protein>
    <submittedName>
        <fullName evidence="3">Thiopeptide-type bacteriocin biosynthesis protein</fullName>
    </submittedName>
</protein>
<dbReference type="RefSeq" id="WP_343065117.1">
    <property type="nucleotide sequence ID" value="NZ_JACHJO010000020.1"/>
</dbReference>
<proteinExistence type="predicted"/>
<name>A0A841IVR6_9ACTN</name>
<gene>
    <name evidence="3" type="ORF">FHS13_004251</name>
</gene>
<dbReference type="InterPro" id="IPR023809">
    <property type="entry name" value="Thiopep_bacteriocin_synth_dom"/>
</dbReference>
<dbReference type="Pfam" id="PF14028">
    <property type="entry name" value="Lant_dehydr_C"/>
    <property type="match status" value="1"/>
</dbReference>
<keyword evidence="4" id="KW-1185">Reference proteome</keyword>
<organism evidence="3 4">
    <name type="scientific">Nocardiopsis algeriensis</name>
    <dbReference type="NCBI Taxonomy" id="1478215"/>
    <lineage>
        <taxon>Bacteria</taxon>
        <taxon>Bacillati</taxon>
        <taxon>Actinomycetota</taxon>
        <taxon>Actinomycetes</taxon>
        <taxon>Streptosporangiales</taxon>
        <taxon>Nocardiopsidaceae</taxon>
        <taxon>Nocardiopsis</taxon>
    </lineage>
</organism>
<dbReference type="InterPro" id="IPR006827">
    <property type="entry name" value="Lant_deHydtase_N"/>
</dbReference>
<dbReference type="AlphaFoldDB" id="A0A841IVR6"/>
<evidence type="ECO:0000313" key="3">
    <source>
        <dbReference type="EMBL" id="MBB6122262.1"/>
    </source>
</evidence>
<evidence type="ECO:0000313" key="4">
    <source>
        <dbReference type="Proteomes" id="UP000536604"/>
    </source>
</evidence>
<dbReference type="EMBL" id="JACHJO010000020">
    <property type="protein sequence ID" value="MBB6122262.1"/>
    <property type="molecule type" value="Genomic_DNA"/>
</dbReference>
<comment type="caution">
    <text evidence="3">The sequence shown here is derived from an EMBL/GenBank/DDBJ whole genome shotgun (WGS) entry which is preliminary data.</text>
</comment>
<dbReference type="Proteomes" id="UP000536604">
    <property type="component" value="Unassembled WGS sequence"/>
</dbReference>
<accession>A0A841IVR6</accession>
<reference evidence="3 4" key="1">
    <citation type="submission" date="2020-08" db="EMBL/GenBank/DDBJ databases">
        <title>Genomic Encyclopedia of Type Strains, Phase III (KMG-III): the genomes of soil and plant-associated and newly described type strains.</title>
        <authorList>
            <person name="Whitman W."/>
        </authorList>
    </citation>
    <scope>NUCLEOTIDE SEQUENCE [LARGE SCALE GENOMIC DNA]</scope>
    <source>
        <strain evidence="3 4">CECT 8712</strain>
    </source>
</reference>
<dbReference type="Pfam" id="PF04738">
    <property type="entry name" value="Lant_dehydr_N"/>
    <property type="match status" value="1"/>
</dbReference>
<feature type="domain" description="Thiopeptide-type bacteriocin biosynthesis" evidence="2">
    <location>
        <begin position="761"/>
        <end position="1011"/>
    </location>
</feature>